<evidence type="ECO:0000313" key="2">
    <source>
        <dbReference type="EMBL" id="VBA33779.1"/>
    </source>
</evidence>
<proteinExistence type="predicted"/>
<dbReference type="EMBL" id="UPHQ01000014">
    <property type="protein sequence ID" value="VBA33779.1"/>
    <property type="molecule type" value="Genomic_DNA"/>
</dbReference>
<gene>
    <name evidence="2" type="ORF">LAUMK13_00351</name>
</gene>
<evidence type="ECO:0000256" key="1">
    <source>
        <dbReference type="SAM" id="MobiDB-lite"/>
    </source>
</evidence>
<accession>A0A498PQX5</accession>
<keyword evidence="3" id="KW-1185">Reference proteome</keyword>
<feature type="region of interest" description="Disordered" evidence="1">
    <location>
        <begin position="1"/>
        <end position="28"/>
    </location>
</feature>
<dbReference type="AlphaFoldDB" id="A0A498PQX5"/>
<dbReference type="Proteomes" id="UP000267289">
    <property type="component" value="Unassembled WGS sequence"/>
</dbReference>
<organism evidence="2 3">
    <name type="scientific">Mycobacterium innocens</name>
    <dbReference type="NCBI Taxonomy" id="2341083"/>
    <lineage>
        <taxon>Bacteria</taxon>
        <taxon>Bacillati</taxon>
        <taxon>Actinomycetota</taxon>
        <taxon>Actinomycetes</taxon>
        <taxon>Mycobacteriales</taxon>
        <taxon>Mycobacteriaceae</taxon>
        <taxon>Mycobacterium</taxon>
    </lineage>
</organism>
<sequence>MAHVTDVISRRRATAAGAAAPAPRDDRADNAAARFGEFTKAQCRRLTRALGGDPELGTSTHGFPIMHAMAYCFHSTPCRKRMGRDLMTDKDLDVRNIPD</sequence>
<evidence type="ECO:0000313" key="3">
    <source>
        <dbReference type="Proteomes" id="UP000267289"/>
    </source>
</evidence>
<reference evidence="2 3" key="1">
    <citation type="submission" date="2018-09" db="EMBL/GenBank/DDBJ databases">
        <authorList>
            <person name="Tagini F."/>
        </authorList>
    </citation>
    <scope>NUCLEOTIDE SEQUENCE [LARGE SCALE GENOMIC DNA]</scope>
    <source>
        <strain evidence="2 3">MK13</strain>
    </source>
</reference>
<protein>
    <submittedName>
        <fullName evidence="2">Uncharacterized protein</fullName>
    </submittedName>
</protein>
<name>A0A498PQX5_9MYCO</name>